<accession>A0A0P1M3B9</accession>
<sequence length="291" mass="33187">MKILLTGGSGFLGWNFCKTLRFKHEITAFYFQHELFLEKCNFYKIDIRNRDEVFEAVKKIQPEVVVHTAAITNVQICDQDRDLAYSVNVEGTKNLLDASAEVGAKFVYISTDLVYSGDGSFFTEDTKPEPKSYYAQTKLEAEEIVKSYDNYIILRLALMYGWGNVFTNSFSDWLHTELRAKRKVKVFADQFRTPIYAVDAVMAIDELISKDIKNDIFNLGGPERISRYNFALKFADVFGYPQDLIIPVPMDSVKTYLAGAKDCSLNISKIQSVLSFKLKNVDEGLNAMKRS</sequence>
<evidence type="ECO:0000259" key="1">
    <source>
        <dbReference type="Pfam" id="PF04321"/>
    </source>
</evidence>
<dbReference type="RefSeq" id="WP_047134146.1">
    <property type="nucleotide sequence ID" value="NZ_CZVI01000012.1"/>
</dbReference>
<dbReference type="PANTHER" id="PTHR43242:SF1">
    <property type="entry name" value="NAD(P)-BINDING ROSSMANN-FOLD SUPERFAMILY PROTEIN"/>
    <property type="match status" value="1"/>
</dbReference>
<protein>
    <submittedName>
        <fullName evidence="3">dTDP-4-dehydrorhamnose reductase</fullName>
    </submittedName>
</protein>
<accession>A0A0P1LSF7</accession>
<dbReference type="EMBL" id="FAOP01000004">
    <property type="protein sequence ID" value="CUU03593.1"/>
    <property type="molecule type" value="Genomic_DNA"/>
</dbReference>
<organism evidence="3 4">
    <name type="scientific">Candidatus Kryptonium thompsonii</name>
    <dbReference type="NCBI Taxonomy" id="1633631"/>
    <lineage>
        <taxon>Bacteria</taxon>
        <taxon>Pseudomonadati</taxon>
        <taxon>Candidatus Kryptoniota</taxon>
        <taxon>Candidatus Kryptonium</taxon>
    </lineage>
</organism>
<gene>
    <name evidence="3" type="ORF">JGI4_00786</name>
    <name evidence="2" type="ORF">JGI8_01059</name>
</gene>
<accession>A0A0P1LMY4</accession>
<accession>A0A0S4MXR3</accession>
<dbReference type="InterPro" id="IPR036291">
    <property type="entry name" value="NAD(P)-bd_dom_sf"/>
</dbReference>
<keyword evidence="5" id="KW-1185">Reference proteome</keyword>
<dbReference type="PANTHER" id="PTHR43242">
    <property type="entry name" value="NAD(P)-BINDING ROSSMANN-FOLD SUPERFAMILY PROTEIN"/>
    <property type="match status" value="1"/>
</dbReference>
<name>A0A0P1LQZ5_9BACT</name>
<accession>A0A0N7MSC1</accession>
<accession>A0A0P1MTT2</accession>
<reference evidence="3 4" key="2">
    <citation type="submission" date="2015-11" db="EMBL/GenBank/DDBJ databases">
        <authorList>
            <person name="Zhang Y."/>
            <person name="Guo Z."/>
        </authorList>
    </citation>
    <scope>NUCLEOTIDE SEQUENCE [LARGE SCALE GENOMIC DNA]</scope>
    <source>
        <strain evidence="3">JGI-4</strain>
    </source>
</reference>
<accession>A0A0P1M676</accession>
<feature type="domain" description="RmlD-like substrate binding" evidence="1">
    <location>
        <begin position="1"/>
        <end position="288"/>
    </location>
</feature>
<evidence type="ECO:0000313" key="5">
    <source>
        <dbReference type="Proteomes" id="UP000182200"/>
    </source>
</evidence>
<accession>A0A0P1P5T2</accession>
<dbReference type="STRING" id="1633631.GCA_001442925_00786"/>
<dbReference type="EMBL" id="CZVI01000012">
    <property type="protein sequence ID" value="CUS87024.1"/>
    <property type="molecule type" value="Genomic_DNA"/>
</dbReference>
<dbReference type="InterPro" id="IPR029903">
    <property type="entry name" value="RmlD-like-bd"/>
</dbReference>
<dbReference type="CDD" id="cd05254">
    <property type="entry name" value="dTDP_HR_like_SDR_e"/>
    <property type="match status" value="1"/>
</dbReference>
<evidence type="ECO:0000313" key="2">
    <source>
        <dbReference type="EMBL" id="CUS87024.1"/>
    </source>
</evidence>
<dbReference type="AlphaFoldDB" id="A0A0P1LQZ5"/>
<reference evidence="2 5" key="1">
    <citation type="submission" date="2015-11" db="EMBL/GenBank/DDBJ databases">
        <authorList>
            <person name="Varghese N."/>
        </authorList>
    </citation>
    <scope>NUCLEOTIDE SEQUENCE [LARGE SCALE GENOMIC DNA]</scope>
    <source>
        <strain evidence="2 5">JGI-8</strain>
    </source>
</reference>
<dbReference type="Pfam" id="PF04321">
    <property type="entry name" value="RmlD_sub_bind"/>
    <property type="match status" value="1"/>
</dbReference>
<dbReference type="Gene3D" id="3.40.50.720">
    <property type="entry name" value="NAD(P)-binding Rossmann-like Domain"/>
    <property type="match status" value="1"/>
</dbReference>
<dbReference type="Proteomes" id="UP000182011">
    <property type="component" value="Unassembled WGS sequence"/>
</dbReference>
<dbReference type="Proteomes" id="UP000182200">
    <property type="component" value="Unassembled WGS sequence"/>
</dbReference>
<dbReference type="SUPFAM" id="SSF51735">
    <property type="entry name" value="NAD(P)-binding Rossmann-fold domains"/>
    <property type="match status" value="1"/>
</dbReference>
<accession>A0A0P1LXN5</accession>
<evidence type="ECO:0000313" key="4">
    <source>
        <dbReference type="Proteomes" id="UP000182011"/>
    </source>
</evidence>
<evidence type="ECO:0000313" key="3">
    <source>
        <dbReference type="EMBL" id="CUU03593.1"/>
    </source>
</evidence>
<proteinExistence type="predicted"/>
<accession>A0A0P1LHZ6</accession>
<accession>A0A0P1LQZ5</accession>